<dbReference type="InterPro" id="IPR000160">
    <property type="entry name" value="GGDEF_dom"/>
</dbReference>
<comment type="catalytic activity">
    <reaction evidence="2">
        <text>2 GTP = 3',3'-c-di-GMP + 2 diphosphate</text>
        <dbReference type="Rhea" id="RHEA:24898"/>
        <dbReference type="ChEBI" id="CHEBI:33019"/>
        <dbReference type="ChEBI" id="CHEBI:37565"/>
        <dbReference type="ChEBI" id="CHEBI:58805"/>
        <dbReference type="EC" id="2.7.7.65"/>
    </reaction>
</comment>
<dbReference type="Gene3D" id="3.30.70.270">
    <property type="match status" value="1"/>
</dbReference>
<dbReference type="InterPro" id="IPR000014">
    <property type="entry name" value="PAS"/>
</dbReference>
<dbReference type="SMART" id="SM00091">
    <property type="entry name" value="PAS"/>
    <property type="match status" value="1"/>
</dbReference>
<evidence type="ECO:0000256" key="1">
    <source>
        <dbReference type="ARBA" id="ARBA00012528"/>
    </source>
</evidence>
<dbReference type="Pfam" id="PF00990">
    <property type="entry name" value="GGDEF"/>
    <property type="match status" value="1"/>
</dbReference>
<dbReference type="InterPro" id="IPR043128">
    <property type="entry name" value="Rev_trsase/Diguanyl_cyclase"/>
</dbReference>
<dbReference type="AlphaFoldDB" id="A0A2N4UFD2"/>
<evidence type="ECO:0000259" key="5">
    <source>
        <dbReference type="PROSITE" id="PS50887"/>
    </source>
</evidence>
<dbReference type="InterPro" id="IPR035965">
    <property type="entry name" value="PAS-like_dom_sf"/>
</dbReference>
<feature type="transmembrane region" description="Helical" evidence="3">
    <location>
        <begin position="268"/>
        <end position="289"/>
    </location>
</feature>
<dbReference type="GO" id="GO:0052621">
    <property type="term" value="F:diguanylate cyclase activity"/>
    <property type="evidence" value="ECO:0007669"/>
    <property type="project" value="UniProtKB-EC"/>
</dbReference>
<proteinExistence type="predicted"/>
<dbReference type="SMART" id="SM00267">
    <property type="entry name" value="GGDEF"/>
    <property type="match status" value="1"/>
</dbReference>
<dbReference type="OrthoDB" id="9813903at2"/>
<dbReference type="SUPFAM" id="SSF55073">
    <property type="entry name" value="Nucleotide cyclase"/>
    <property type="match status" value="1"/>
</dbReference>
<dbReference type="NCBIfam" id="TIGR00254">
    <property type="entry name" value="GGDEF"/>
    <property type="match status" value="1"/>
</dbReference>
<evidence type="ECO:0000259" key="4">
    <source>
        <dbReference type="PROSITE" id="PS50112"/>
    </source>
</evidence>
<dbReference type="CDD" id="cd01949">
    <property type="entry name" value="GGDEF"/>
    <property type="match status" value="1"/>
</dbReference>
<dbReference type="Pfam" id="PF08448">
    <property type="entry name" value="PAS_4"/>
    <property type="match status" value="1"/>
</dbReference>
<dbReference type="InterPro" id="IPR050469">
    <property type="entry name" value="Diguanylate_Cyclase"/>
</dbReference>
<dbReference type="Proteomes" id="UP000234328">
    <property type="component" value="Unassembled WGS sequence"/>
</dbReference>
<comment type="caution">
    <text evidence="6">The sequence shown here is derived from an EMBL/GenBank/DDBJ whole genome shotgun (WGS) entry which is preliminary data.</text>
</comment>
<feature type="domain" description="PAS" evidence="4">
    <location>
        <begin position="310"/>
        <end position="365"/>
    </location>
</feature>
<organism evidence="6 7">
    <name type="scientific">Pollutimonas nitritireducens</name>
    <dbReference type="NCBI Taxonomy" id="2045209"/>
    <lineage>
        <taxon>Bacteria</taxon>
        <taxon>Pseudomonadati</taxon>
        <taxon>Pseudomonadota</taxon>
        <taxon>Betaproteobacteria</taxon>
        <taxon>Burkholderiales</taxon>
        <taxon>Alcaligenaceae</taxon>
        <taxon>Pollutimonas</taxon>
    </lineage>
</organism>
<dbReference type="PROSITE" id="PS51257">
    <property type="entry name" value="PROKAR_LIPOPROTEIN"/>
    <property type="match status" value="1"/>
</dbReference>
<keyword evidence="3" id="KW-1133">Transmembrane helix</keyword>
<dbReference type="PANTHER" id="PTHR45138">
    <property type="entry name" value="REGULATORY COMPONENTS OF SENSORY TRANSDUCTION SYSTEM"/>
    <property type="match status" value="1"/>
</dbReference>
<dbReference type="PROSITE" id="PS50112">
    <property type="entry name" value="PAS"/>
    <property type="match status" value="1"/>
</dbReference>
<dbReference type="RefSeq" id="WP_102069858.1">
    <property type="nucleotide sequence ID" value="NZ_PDNV01000006.1"/>
</dbReference>
<feature type="transmembrane region" description="Helical" evidence="3">
    <location>
        <begin position="16"/>
        <end position="35"/>
    </location>
</feature>
<dbReference type="FunFam" id="3.30.70.270:FF:000001">
    <property type="entry name" value="Diguanylate cyclase domain protein"/>
    <property type="match status" value="1"/>
</dbReference>
<feature type="domain" description="GGDEF" evidence="5">
    <location>
        <begin position="466"/>
        <end position="599"/>
    </location>
</feature>
<dbReference type="CDD" id="cd12914">
    <property type="entry name" value="PDC1_DGC_like"/>
    <property type="match status" value="1"/>
</dbReference>
<evidence type="ECO:0000256" key="2">
    <source>
        <dbReference type="ARBA" id="ARBA00034247"/>
    </source>
</evidence>
<dbReference type="InterPro" id="IPR029787">
    <property type="entry name" value="Nucleotide_cyclase"/>
</dbReference>
<name>A0A2N4UFD2_9BURK</name>
<keyword evidence="7" id="KW-1185">Reference proteome</keyword>
<sequence>MVTAQKFPARPFLAQWLWLGCALTILLAIITVNLYRTHGRIAQAENERLAVQAAVIAANLEDRLSTINLVLDRVLMDIRENSEVLRSHESVKDYFLALTTPVPGARSIFIVDAHGTTIASDRGHAARQNMRSESPFMEVKAHPDATALYLSSPSKSPLHPDAIHISRMIPDSEGNFAGMVSVMLEPSYLSTLLPSLLYSPGMWGAIYHSDGPALTIAPTRSGYGPLSQDGHLIAQIAFDPATPKLEKPLLIEFGRIRSQVFLQWHQDLIFRASVFTLICLVSFLAVRAFQFAQRRAEHQKASAEAILQTTWDNYQLIVENTTDLVARLDPRGYYIYLNQAFSSIYGEPVKECLGEHFAARVVEADRALAEMSFGKLNEPPYVLSFTLRKLTMDGIRHFQWTARALLDPHGKTMEIIAIGRDMTEHMRRVGVLEHQAYQDYLTGVANRRHFMNLAREELTHASTYSQSACLLMIDVDHFKHINDVYGHRAGDLMLQSFSKVLLETLRSTDIIARVGGEEFAALMPDTTLEMAIETASRLNNAIAENTLCIENATALRVTASIGVAAWQSGLDLDDLMDMADSALYQAKHSGRNKFCVADAPESTVRR</sequence>
<keyword evidence="3" id="KW-0472">Membrane</keyword>
<dbReference type="EC" id="2.7.7.65" evidence="1"/>
<dbReference type="CDD" id="cd00130">
    <property type="entry name" value="PAS"/>
    <property type="match status" value="1"/>
</dbReference>
<dbReference type="SUPFAM" id="SSF55785">
    <property type="entry name" value="PYP-like sensor domain (PAS domain)"/>
    <property type="match status" value="1"/>
</dbReference>
<dbReference type="EMBL" id="PDNV01000006">
    <property type="protein sequence ID" value="PLC53733.1"/>
    <property type="molecule type" value="Genomic_DNA"/>
</dbReference>
<reference evidence="6 7" key="1">
    <citation type="submission" date="2017-10" db="EMBL/GenBank/DDBJ databases">
        <title>Two draft genome sequences of Pusillimonas sp. strains isolated from a nitrate- and radionuclide-contaminated groundwater in Russia.</title>
        <authorList>
            <person name="Grouzdev D.S."/>
            <person name="Tourova T.P."/>
            <person name="Goeva M.A."/>
            <person name="Babich T.L."/>
            <person name="Sokolova D.S."/>
            <person name="Abdullin R."/>
            <person name="Poltaraus A.B."/>
            <person name="Toshchakov S.V."/>
            <person name="Nazina T.N."/>
        </authorList>
    </citation>
    <scope>NUCLEOTIDE SEQUENCE [LARGE SCALE GENOMIC DNA]</scope>
    <source>
        <strain evidence="6 7">JR1/69-2-13</strain>
    </source>
</reference>
<dbReference type="Gene3D" id="3.30.450.20">
    <property type="entry name" value="PAS domain"/>
    <property type="match status" value="2"/>
</dbReference>
<dbReference type="InterPro" id="IPR013656">
    <property type="entry name" value="PAS_4"/>
</dbReference>
<protein>
    <recommendedName>
        <fullName evidence="1">diguanylate cyclase</fullName>
        <ecNumber evidence="1">2.7.7.65</ecNumber>
    </recommendedName>
</protein>
<dbReference type="PROSITE" id="PS50887">
    <property type="entry name" value="GGDEF"/>
    <property type="match status" value="1"/>
</dbReference>
<accession>A0A2N4UFD2</accession>
<dbReference type="PANTHER" id="PTHR45138:SF9">
    <property type="entry name" value="DIGUANYLATE CYCLASE DGCM-RELATED"/>
    <property type="match status" value="1"/>
</dbReference>
<gene>
    <name evidence="6" type="ORF">CR155_09745</name>
</gene>
<keyword evidence="3" id="KW-0812">Transmembrane</keyword>
<evidence type="ECO:0000313" key="7">
    <source>
        <dbReference type="Proteomes" id="UP000234328"/>
    </source>
</evidence>
<evidence type="ECO:0000313" key="6">
    <source>
        <dbReference type="EMBL" id="PLC53733.1"/>
    </source>
</evidence>
<evidence type="ECO:0000256" key="3">
    <source>
        <dbReference type="SAM" id="Phobius"/>
    </source>
</evidence>
<dbReference type="NCBIfam" id="TIGR00229">
    <property type="entry name" value="sensory_box"/>
    <property type="match status" value="1"/>
</dbReference>